<sequence length="74" mass="8471">FMVEDFTNSKDIQDLCAFEAGKLVAVKSVFEDKLLMAKRDKSQIVAKLKSRNDNDVHKLHQINKHSHQMDEKAG</sequence>
<dbReference type="EMBL" id="HACG01052212">
    <property type="protein sequence ID" value="CEK99083.1"/>
    <property type="molecule type" value="Transcribed_RNA"/>
</dbReference>
<name>A0A0B7C1J2_9EUPU</name>
<dbReference type="AlphaFoldDB" id="A0A0B7C1J2"/>
<protein>
    <submittedName>
        <fullName evidence="1">Uncharacterized protein</fullName>
    </submittedName>
</protein>
<proteinExistence type="predicted"/>
<organism evidence="1">
    <name type="scientific">Arion vulgaris</name>
    <dbReference type="NCBI Taxonomy" id="1028688"/>
    <lineage>
        <taxon>Eukaryota</taxon>
        <taxon>Metazoa</taxon>
        <taxon>Spiralia</taxon>
        <taxon>Lophotrochozoa</taxon>
        <taxon>Mollusca</taxon>
        <taxon>Gastropoda</taxon>
        <taxon>Heterobranchia</taxon>
        <taxon>Euthyneura</taxon>
        <taxon>Panpulmonata</taxon>
        <taxon>Eupulmonata</taxon>
        <taxon>Stylommatophora</taxon>
        <taxon>Helicina</taxon>
        <taxon>Arionoidea</taxon>
        <taxon>Arionidae</taxon>
        <taxon>Arion</taxon>
    </lineage>
</organism>
<feature type="non-terminal residue" evidence="1">
    <location>
        <position position="1"/>
    </location>
</feature>
<reference evidence="1" key="1">
    <citation type="submission" date="2014-12" db="EMBL/GenBank/DDBJ databases">
        <title>Insight into the proteome of Arion vulgaris.</title>
        <authorList>
            <person name="Aradska J."/>
            <person name="Bulat T."/>
            <person name="Smidak R."/>
            <person name="Sarate P."/>
            <person name="Gangsoo J."/>
            <person name="Sialana F."/>
            <person name="Bilban M."/>
            <person name="Lubec G."/>
        </authorList>
    </citation>
    <scope>NUCLEOTIDE SEQUENCE</scope>
    <source>
        <tissue evidence="1">Skin</tissue>
    </source>
</reference>
<accession>A0A0B7C1J2</accession>
<feature type="non-terminal residue" evidence="1">
    <location>
        <position position="74"/>
    </location>
</feature>
<evidence type="ECO:0000313" key="1">
    <source>
        <dbReference type="EMBL" id="CEK99083.1"/>
    </source>
</evidence>
<gene>
    <name evidence="1" type="primary">ORF220344</name>
</gene>